<proteinExistence type="predicted"/>
<evidence type="ECO:0000313" key="2">
    <source>
        <dbReference type="EMBL" id="MET3661442.1"/>
    </source>
</evidence>
<feature type="domain" description="N-acetyltransferase" evidence="1">
    <location>
        <begin position="8"/>
        <end position="138"/>
    </location>
</feature>
<dbReference type="PANTHER" id="PTHR43233">
    <property type="entry name" value="FAMILY N-ACETYLTRANSFERASE, PUTATIVE (AFU_ORTHOLOGUE AFUA_6G03350)-RELATED"/>
    <property type="match status" value="1"/>
</dbReference>
<sequence length="138" mass="14713">MNQLPYEIVARDPTVEDYMRLRAAGGLSAFSRDAASAGLKGAHFAVLVMQGDKVVGMGRLIGDGGCFFQIVDIVVEPDHQGRGLGKAIMAALMDYVTTALPSSAYVSLIADVPANKLYEQFGFRETAPNSLGMAFKVP</sequence>
<dbReference type="Proteomes" id="UP001549143">
    <property type="component" value="Unassembled WGS sequence"/>
</dbReference>
<comment type="caution">
    <text evidence="2">The sequence shown here is derived from an EMBL/GenBank/DDBJ whole genome shotgun (WGS) entry which is preliminary data.</text>
</comment>
<dbReference type="InterPro" id="IPR053144">
    <property type="entry name" value="Acetyltransferase_Butenolide"/>
</dbReference>
<dbReference type="Pfam" id="PF13673">
    <property type="entry name" value="Acetyltransf_10"/>
    <property type="match status" value="1"/>
</dbReference>
<dbReference type="CDD" id="cd04301">
    <property type="entry name" value="NAT_SF"/>
    <property type="match status" value="1"/>
</dbReference>
<evidence type="ECO:0000259" key="1">
    <source>
        <dbReference type="PROSITE" id="PS51186"/>
    </source>
</evidence>
<dbReference type="InterPro" id="IPR016181">
    <property type="entry name" value="Acyl_CoA_acyltransferase"/>
</dbReference>
<protein>
    <submittedName>
        <fullName evidence="2">Ribosomal protein S18 acetylase RimI-like enzyme</fullName>
    </submittedName>
</protein>
<evidence type="ECO:0000313" key="3">
    <source>
        <dbReference type="Proteomes" id="UP001549143"/>
    </source>
</evidence>
<dbReference type="PROSITE" id="PS51186">
    <property type="entry name" value="GNAT"/>
    <property type="match status" value="1"/>
</dbReference>
<gene>
    <name evidence="2" type="ORF">ABID44_001768</name>
</gene>
<name>A0ABV2KKQ5_9HYPH</name>
<dbReference type="SUPFAM" id="SSF55729">
    <property type="entry name" value="Acyl-CoA N-acyltransferases (Nat)"/>
    <property type="match status" value="1"/>
</dbReference>
<accession>A0ABV2KKQ5</accession>
<dbReference type="InterPro" id="IPR000182">
    <property type="entry name" value="GNAT_dom"/>
</dbReference>
<organism evidence="2 3">
    <name type="scientific">Aquamicrobium ahrensii</name>
    <dbReference type="NCBI Taxonomy" id="469551"/>
    <lineage>
        <taxon>Bacteria</taxon>
        <taxon>Pseudomonadati</taxon>
        <taxon>Pseudomonadota</taxon>
        <taxon>Alphaproteobacteria</taxon>
        <taxon>Hyphomicrobiales</taxon>
        <taxon>Phyllobacteriaceae</taxon>
        <taxon>Aquamicrobium</taxon>
    </lineage>
</organism>
<keyword evidence="3" id="KW-1185">Reference proteome</keyword>
<reference evidence="2 3" key="1">
    <citation type="submission" date="2024-06" db="EMBL/GenBank/DDBJ databases">
        <title>Genomic Encyclopedia of Type Strains, Phase IV (KMG-IV): sequencing the most valuable type-strain genomes for metagenomic binning, comparative biology and taxonomic classification.</title>
        <authorList>
            <person name="Goeker M."/>
        </authorList>
    </citation>
    <scope>NUCLEOTIDE SEQUENCE [LARGE SCALE GENOMIC DNA]</scope>
    <source>
        <strain evidence="2 3">DSM 19730</strain>
    </source>
</reference>
<dbReference type="RefSeq" id="WP_354151324.1">
    <property type="nucleotide sequence ID" value="NZ_JBEPMN010000005.1"/>
</dbReference>
<dbReference type="EMBL" id="JBEPMN010000005">
    <property type="protein sequence ID" value="MET3661442.1"/>
    <property type="molecule type" value="Genomic_DNA"/>
</dbReference>
<dbReference type="Gene3D" id="3.40.630.30">
    <property type="match status" value="1"/>
</dbReference>
<dbReference type="PANTHER" id="PTHR43233:SF1">
    <property type="entry name" value="FAMILY N-ACETYLTRANSFERASE, PUTATIVE (AFU_ORTHOLOGUE AFUA_6G03350)-RELATED"/>
    <property type="match status" value="1"/>
</dbReference>